<sequence length="526" mass="60629">MNRKLFLYIAIIIVISSCGSVEKYNKQISKKHSPEELKEDVEYAYKKLKKLHPDVYWYISQEELDGKVHKLKDELTKPLTTKEFYTVFAPVITSIKQGHLSIQAPSTKQTKESIKEKGKRDSPFNSLSFESSEDRLYVKKVFKGDTTIIKGSEVIAFEDEKVEDLLASFKTFHASDGYNQTFIPKFIGNRFGFFYMNTHKRKDSVLLHLKFKDSLYQKYIYASYDKAKDLSTKNDTIKQVKKRLSKLERKKAKEARKNLYKKNNKYGYNKRTDDYNRNFDFLKSENETLIAYMKIKSFTNGGYKEFYKESFAKIDSAKSTNLVIDLRGNLGGRLTEIDDLYSYVADKEYVFIEKSKMTGRLSFLYPYFHTKSITTKTAATLLSPILAVYHLFKVKKEKGDSYFKFKYSKLRDPKPNNYKGKIYVLIDGESFSASSIFSTHLKATKRATFVGEETGGAYNGTVAGVYAPIELPNSKINMRVGLLKINAPYTIEPDGYGIKPDVPIESNVMTEDKELQWVINDIEGSK</sequence>
<comment type="caution">
    <text evidence="4">The sequence shown here is derived from an EMBL/GenBank/DDBJ whole genome shotgun (WGS) entry which is preliminary data.</text>
</comment>
<feature type="region of interest" description="Disordered" evidence="2">
    <location>
        <begin position="103"/>
        <end position="122"/>
    </location>
</feature>
<evidence type="ECO:0000256" key="1">
    <source>
        <dbReference type="SAM" id="Coils"/>
    </source>
</evidence>
<keyword evidence="5" id="KW-1185">Reference proteome</keyword>
<evidence type="ECO:0000259" key="3">
    <source>
        <dbReference type="SMART" id="SM00245"/>
    </source>
</evidence>
<dbReference type="Pfam" id="PF03572">
    <property type="entry name" value="Peptidase_S41"/>
    <property type="match status" value="1"/>
</dbReference>
<dbReference type="RefSeq" id="WP_343911792.1">
    <property type="nucleotide sequence ID" value="NZ_BAAAGE010000001.1"/>
</dbReference>
<proteinExistence type="predicted"/>
<dbReference type="SMART" id="SM00245">
    <property type="entry name" value="TSPc"/>
    <property type="match status" value="1"/>
</dbReference>
<feature type="compositionally biased region" description="Basic and acidic residues" evidence="2">
    <location>
        <begin position="109"/>
        <end position="122"/>
    </location>
</feature>
<dbReference type="PANTHER" id="PTHR32060">
    <property type="entry name" value="TAIL-SPECIFIC PROTEASE"/>
    <property type="match status" value="1"/>
</dbReference>
<dbReference type="InterPro" id="IPR005151">
    <property type="entry name" value="Tail-specific_protease"/>
</dbReference>
<dbReference type="Proteomes" id="UP001501758">
    <property type="component" value="Unassembled WGS sequence"/>
</dbReference>
<name>A0ABN1IP66_9FLAO</name>
<reference evidence="4 5" key="1">
    <citation type="journal article" date="2019" name="Int. J. Syst. Evol. Microbiol.">
        <title>The Global Catalogue of Microorganisms (GCM) 10K type strain sequencing project: providing services to taxonomists for standard genome sequencing and annotation.</title>
        <authorList>
            <consortium name="The Broad Institute Genomics Platform"/>
            <consortium name="The Broad Institute Genome Sequencing Center for Infectious Disease"/>
            <person name="Wu L."/>
            <person name="Ma J."/>
        </authorList>
    </citation>
    <scope>NUCLEOTIDE SEQUENCE [LARGE SCALE GENOMIC DNA]</scope>
    <source>
        <strain evidence="4 5">JCM 15974</strain>
    </source>
</reference>
<evidence type="ECO:0000313" key="5">
    <source>
        <dbReference type="Proteomes" id="UP001501758"/>
    </source>
</evidence>
<evidence type="ECO:0000313" key="4">
    <source>
        <dbReference type="EMBL" id="GAA0718102.1"/>
    </source>
</evidence>
<evidence type="ECO:0000256" key="2">
    <source>
        <dbReference type="SAM" id="MobiDB-lite"/>
    </source>
</evidence>
<gene>
    <name evidence="4" type="ORF">GCM10009430_15830</name>
</gene>
<keyword evidence="1" id="KW-0175">Coiled coil</keyword>
<dbReference type="EMBL" id="BAAAGE010000001">
    <property type="protein sequence ID" value="GAA0718102.1"/>
    <property type="molecule type" value="Genomic_DNA"/>
</dbReference>
<protein>
    <submittedName>
        <fullName evidence="4">S41 family peptidase</fullName>
    </submittedName>
</protein>
<dbReference type="PROSITE" id="PS51257">
    <property type="entry name" value="PROKAR_LIPOPROTEIN"/>
    <property type="match status" value="1"/>
</dbReference>
<dbReference type="Gene3D" id="3.90.226.10">
    <property type="entry name" value="2-enoyl-CoA Hydratase, Chain A, domain 1"/>
    <property type="match status" value="1"/>
</dbReference>
<accession>A0ABN1IP66</accession>
<dbReference type="CDD" id="cd06567">
    <property type="entry name" value="Peptidase_S41"/>
    <property type="match status" value="1"/>
</dbReference>
<dbReference type="InterPro" id="IPR029045">
    <property type="entry name" value="ClpP/crotonase-like_dom_sf"/>
</dbReference>
<dbReference type="SUPFAM" id="SSF52096">
    <property type="entry name" value="ClpP/crotonase"/>
    <property type="match status" value="1"/>
</dbReference>
<feature type="domain" description="Tail specific protease" evidence="3">
    <location>
        <begin position="319"/>
        <end position="505"/>
    </location>
</feature>
<dbReference type="PANTHER" id="PTHR32060:SF30">
    <property type="entry name" value="CARBOXY-TERMINAL PROCESSING PROTEASE CTPA"/>
    <property type="match status" value="1"/>
</dbReference>
<feature type="coiled-coil region" evidence="1">
    <location>
        <begin position="230"/>
        <end position="257"/>
    </location>
</feature>
<organism evidence="4 5">
    <name type="scientific">Aquimarina litoralis</name>
    <dbReference type="NCBI Taxonomy" id="584605"/>
    <lineage>
        <taxon>Bacteria</taxon>
        <taxon>Pseudomonadati</taxon>
        <taxon>Bacteroidota</taxon>
        <taxon>Flavobacteriia</taxon>
        <taxon>Flavobacteriales</taxon>
        <taxon>Flavobacteriaceae</taxon>
        <taxon>Aquimarina</taxon>
    </lineage>
</organism>